<dbReference type="Gene3D" id="3.10.620.30">
    <property type="match status" value="1"/>
</dbReference>
<reference evidence="4 5" key="1">
    <citation type="submission" date="2022-08" db="EMBL/GenBank/DDBJ databases">
        <title>Reclassification of Massilia species as members of the genera Telluria, Duganella, Pseudoduganella, Mokoshia gen. nov. and Zemynaea gen. nov. using orthogonal and non-orthogonal genome-based approaches.</title>
        <authorList>
            <person name="Bowman J.P."/>
        </authorList>
    </citation>
    <scope>NUCLEOTIDE SEQUENCE [LARGE SCALE GENOMIC DNA]</scope>
    <source>
        <strain evidence="4 5">JCM 31606</strain>
    </source>
</reference>
<feature type="signal peptide" evidence="1">
    <location>
        <begin position="1"/>
        <end position="19"/>
    </location>
</feature>
<dbReference type="Gene3D" id="2.60.40.3140">
    <property type="match status" value="1"/>
</dbReference>
<dbReference type="EMBL" id="JANUGU010000003">
    <property type="protein sequence ID" value="MCS0658651.1"/>
    <property type="molecule type" value="Genomic_DNA"/>
</dbReference>
<dbReference type="Gene3D" id="2.60.120.1130">
    <property type="match status" value="1"/>
</dbReference>
<evidence type="ECO:0000259" key="3">
    <source>
        <dbReference type="Pfam" id="PF12969"/>
    </source>
</evidence>
<evidence type="ECO:0000313" key="5">
    <source>
        <dbReference type="Proteomes" id="UP001204621"/>
    </source>
</evidence>
<protein>
    <submittedName>
        <fullName evidence="4">DUF3857 and transglutaminase domain-containing protein</fullName>
    </submittedName>
</protein>
<feature type="domain" description="DUF3857" evidence="3">
    <location>
        <begin position="43"/>
        <end position="202"/>
    </location>
</feature>
<name>A0ABT2CXE1_9BURK</name>
<sequence>MQVPCVALLLFLFALCAGAAARDTGTDTSMVINKSVQHFVVEPDGGYTVTVDIARTIAEPRAIVAESQYYISYKRTLDEVLAVDAYTQKTDGARFPVEAGQIRDQEELASSDAPLFTDTRTKVVVFPQVAVGDRLVLHYVIHRHTPLLPGQFDDLSASGFYQNAQFELIYDVPPSMTLYADAVGFLPLPAEDPPHHKRYHWRYVAGDNQRIEANSVSYFDYGKRLSVSTYPDYAAFASAFRAAGSGATQGDADIAALAYQLTAGLADPRAKALALSEWVRRHIRYVAVYIGPGGVVPHPAATVLRQRYGDCKDHAVLLHALLAAAGIDSTEVLVNNGKAYRLPRTPTFGILNHMINFVPALNLYLDSTARSVSAGYLPASELGKPALRLDSGKLVTTPAAQPQRERTSAWFDVQPDGRSRFQVSKTMSGAIAEPYRQAVRDTGPADREQFVARMLQGVGQAGSGLFDPGSTDGSGDEYHLSFAGTSENFASLPGPVGLATSYSYWGGLSEMVAELAQEKERRQDFICPAVDVQDELGIRLPRSVHVLALPKDLALADRHFSYHAAYSKKGDTVMVKRTLRFTHEGAVCAAEEYKKMAPLLERMMRDLRSQLVISGA</sequence>
<evidence type="ECO:0000313" key="4">
    <source>
        <dbReference type="EMBL" id="MCS0658651.1"/>
    </source>
</evidence>
<accession>A0ABT2CXE1</accession>
<organism evidence="4 5">
    <name type="scientific">Massilia terrae</name>
    <dbReference type="NCBI Taxonomy" id="1811224"/>
    <lineage>
        <taxon>Bacteria</taxon>
        <taxon>Pseudomonadati</taxon>
        <taxon>Pseudomonadota</taxon>
        <taxon>Betaproteobacteria</taxon>
        <taxon>Burkholderiales</taxon>
        <taxon>Oxalobacteraceae</taxon>
        <taxon>Telluria group</taxon>
        <taxon>Massilia</taxon>
    </lineage>
</organism>
<evidence type="ECO:0000256" key="1">
    <source>
        <dbReference type="SAM" id="SignalP"/>
    </source>
</evidence>
<keyword evidence="1" id="KW-0732">Signal</keyword>
<dbReference type="Pfam" id="PF12969">
    <property type="entry name" value="DUF3857"/>
    <property type="match status" value="1"/>
</dbReference>
<dbReference type="SUPFAM" id="SSF54001">
    <property type="entry name" value="Cysteine proteinases"/>
    <property type="match status" value="1"/>
</dbReference>
<dbReference type="InterPro" id="IPR002931">
    <property type="entry name" value="Transglutaminase-like"/>
</dbReference>
<dbReference type="InterPro" id="IPR024618">
    <property type="entry name" value="DUF3857"/>
</dbReference>
<feature type="domain" description="Transglutaminase-like" evidence="2">
    <location>
        <begin position="256"/>
        <end position="329"/>
    </location>
</feature>
<dbReference type="RefSeq" id="WP_258811845.1">
    <property type="nucleotide sequence ID" value="NZ_JANUGU010000003.1"/>
</dbReference>
<evidence type="ECO:0000259" key="2">
    <source>
        <dbReference type="Pfam" id="PF01841"/>
    </source>
</evidence>
<comment type="caution">
    <text evidence="4">The sequence shown here is derived from an EMBL/GenBank/DDBJ whole genome shotgun (WGS) entry which is preliminary data.</text>
</comment>
<keyword evidence="5" id="KW-1185">Reference proteome</keyword>
<proteinExistence type="predicted"/>
<dbReference type="InterPro" id="IPR038765">
    <property type="entry name" value="Papain-like_cys_pep_sf"/>
</dbReference>
<feature type="chain" id="PRO_5045250012" evidence="1">
    <location>
        <begin position="20"/>
        <end position="616"/>
    </location>
</feature>
<gene>
    <name evidence="4" type="ORF">NX778_11295</name>
</gene>
<dbReference type="Proteomes" id="UP001204621">
    <property type="component" value="Unassembled WGS sequence"/>
</dbReference>
<dbReference type="Pfam" id="PF01841">
    <property type="entry name" value="Transglut_core"/>
    <property type="match status" value="1"/>
</dbReference>